<evidence type="ECO:0000256" key="7">
    <source>
        <dbReference type="RuleBase" id="RU079119"/>
    </source>
</evidence>
<dbReference type="EC" id="2.3.1.225" evidence="7"/>
<evidence type="ECO:0000313" key="11">
    <source>
        <dbReference type="Proteomes" id="UP001189429"/>
    </source>
</evidence>
<evidence type="ECO:0000256" key="8">
    <source>
        <dbReference type="SAM" id="MobiDB-lite"/>
    </source>
</evidence>
<evidence type="ECO:0000256" key="2">
    <source>
        <dbReference type="ARBA" id="ARBA00022679"/>
    </source>
</evidence>
<keyword evidence="2 7" id="KW-0808">Transferase</keyword>
<evidence type="ECO:0000256" key="6">
    <source>
        <dbReference type="ARBA" id="ARBA00023315"/>
    </source>
</evidence>
<feature type="transmembrane region" description="Helical" evidence="7">
    <location>
        <begin position="235"/>
        <end position="255"/>
    </location>
</feature>
<protein>
    <recommendedName>
        <fullName evidence="7">Palmitoyltransferase</fullName>
        <ecNumber evidence="7">2.3.1.225</ecNumber>
    </recommendedName>
</protein>
<feature type="transmembrane region" description="Helical" evidence="7">
    <location>
        <begin position="130"/>
        <end position="150"/>
    </location>
</feature>
<evidence type="ECO:0000256" key="1">
    <source>
        <dbReference type="ARBA" id="ARBA00004141"/>
    </source>
</evidence>
<evidence type="ECO:0000256" key="5">
    <source>
        <dbReference type="ARBA" id="ARBA00023136"/>
    </source>
</evidence>
<keyword evidence="4 7" id="KW-1133">Transmembrane helix</keyword>
<name>A0ABN9TBP0_9DINO</name>
<dbReference type="PANTHER" id="PTHR12246">
    <property type="entry name" value="PALMITOYLTRANSFERASE ZDHHC16"/>
    <property type="match status" value="1"/>
</dbReference>
<feature type="domain" description="Palmitoyltransferase DHHC" evidence="9">
    <location>
        <begin position="188"/>
        <end position="311"/>
    </location>
</feature>
<evidence type="ECO:0000256" key="3">
    <source>
        <dbReference type="ARBA" id="ARBA00022692"/>
    </source>
</evidence>
<keyword evidence="11" id="KW-1185">Reference proteome</keyword>
<reference evidence="10" key="1">
    <citation type="submission" date="2023-10" db="EMBL/GenBank/DDBJ databases">
        <authorList>
            <person name="Chen Y."/>
            <person name="Shah S."/>
            <person name="Dougan E. K."/>
            <person name="Thang M."/>
            <person name="Chan C."/>
        </authorList>
    </citation>
    <scope>NUCLEOTIDE SEQUENCE [LARGE SCALE GENOMIC DNA]</scope>
</reference>
<feature type="region of interest" description="Disordered" evidence="8">
    <location>
        <begin position="407"/>
        <end position="429"/>
    </location>
</feature>
<dbReference type="PROSITE" id="PS50216">
    <property type="entry name" value="DHHC"/>
    <property type="match status" value="1"/>
</dbReference>
<evidence type="ECO:0000256" key="4">
    <source>
        <dbReference type="ARBA" id="ARBA00022989"/>
    </source>
</evidence>
<dbReference type="EMBL" id="CAUYUJ010014551">
    <property type="protein sequence ID" value="CAK0843118.1"/>
    <property type="molecule type" value="Genomic_DNA"/>
</dbReference>
<keyword evidence="6 7" id="KW-0012">Acyltransferase</keyword>
<accession>A0ABN9TBP0</accession>
<comment type="catalytic activity">
    <reaction evidence="7">
        <text>L-cysteinyl-[protein] + hexadecanoyl-CoA = S-hexadecanoyl-L-cysteinyl-[protein] + CoA</text>
        <dbReference type="Rhea" id="RHEA:36683"/>
        <dbReference type="Rhea" id="RHEA-COMP:10131"/>
        <dbReference type="Rhea" id="RHEA-COMP:11032"/>
        <dbReference type="ChEBI" id="CHEBI:29950"/>
        <dbReference type="ChEBI" id="CHEBI:57287"/>
        <dbReference type="ChEBI" id="CHEBI:57379"/>
        <dbReference type="ChEBI" id="CHEBI:74151"/>
        <dbReference type="EC" id="2.3.1.225"/>
    </reaction>
</comment>
<gene>
    <name evidence="10" type="ORF">PCOR1329_LOCUS37556</name>
</gene>
<dbReference type="InterPro" id="IPR039859">
    <property type="entry name" value="PFA4/ZDH16/20/ERF2-like"/>
</dbReference>
<comment type="domain">
    <text evidence="7">The DHHC domain is required for palmitoyltransferase activity.</text>
</comment>
<sequence>MTCPLICQTGCEHLRGGLAAEWLESVPWEAADKGGQMVGTGWKQELESDSVGLPGSAACALPSAPSSGRRDRQFSEIAKFFPVIFIVGNIAGLYAIYTRGGDNGGGKDGGRECGPAASDASTAKRGMIEFVIFNVLSFLLVAAYVNCIMVHPGTIPDRAEDPSWEYVGEDGASLNLLPAEYTETKKDGQRRHCKWCAKYKPDRCHHCRVCRVCILKMDHHCPWIYNCVGFRNHKYFFLLLMYSAIVTNFITWTMIETVDEVVVSGDSFVAMFFVLFGETLAAFLALLVTVFWGFHIWLMLKGMTTIEFCEKQSKGGGAATYDLGAYANIQAVLGDYALLWCLPLSPPSGRGVKFERRNRKLSAGRDLEAGRGARKVFRTSGPAYGATPTFGHMHGRLEAWQPAEFKGASGHVPRDVPGGPRAAGFERLH</sequence>
<dbReference type="Pfam" id="PF01529">
    <property type="entry name" value="DHHC"/>
    <property type="match status" value="1"/>
</dbReference>
<keyword evidence="3 7" id="KW-0812">Transmembrane</keyword>
<evidence type="ECO:0000313" key="10">
    <source>
        <dbReference type="EMBL" id="CAK0843118.1"/>
    </source>
</evidence>
<comment type="subcellular location">
    <subcellularLocation>
        <location evidence="1">Membrane</location>
        <topology evidence="1">Multi-pass membrane protein</topology>
    </subcellularLocation>
</comment>
<organism evidence="10 11">
    <name type="scientific">Prorocentrum cordatum</name>
    <dbReference type="NCBI Taxonomy" id="2364126"/>
    <lineage>
        <taxon>Eukaryota</taxon>
        <taxon>Sar</taxon>
        <taxon>Alveolata</taxon>
        <taxon>Dinophyceae</taxon>
        <taxon>Prorocentrales</taxon>
        <taxon>Prorocentraceae</taxon>
        <taxon>Prorocentrum</taxon>
    </lineage>
</organism>
<feature type="transmembrane region" description="Helical" evidence="7">
    <location>
        <begin position="77"/>
        <end position="97"/>
    </location>
</feature>
<feature type="transmembrane region" description="Helical" evidence="7">
    <location>
        <begin position="267"/>
        <end position="294"/>
    </location>
</feature>
<evidence type="ECO:0000259" key="9">
    <source>
        <dbReference type="Pfam" id="PF01529"/>
    </source>
</evidence>
<proteinExistence type="inferred from homology"/>
<keyword evidence="5 7" id="KW-0472">Membrane</keyword>
<comment type="similarity">
    <text evidence="7">Belongs to the DHHC palmitoyltransferase family.</text>
</comment>
<dbReference type="Proteomes" id="UP001189429">
    <property type="component" value="Unassembled WGS sequence"/>
</dbReference>
<comment type="caution">
    <text evidence="10">The sequence shown here is derived from an EMBL/GenBank/DDBJ whole genome shotgun (WGS) entry which is preliminary data.</text>
</comment>
<dbReference type="InterPro" id="IPR001594">
    <property type="entry name" value="Palmitoyltrfase_DHHC"/>
</dbReference>